<evidence type="ECO:0000313" key="1">
    <source>
        <dbReference type="EMBL" id="MVN14599.1"/>
    </source>
</evidence>
<name>A0A6N8IFB6_9ACTN</name>
<dbReference type="AlphaFoldDB" id="A0A6N8IFB6"/>
<accession>A0A6N8IFB6</accession>
<gene>
    <name evidence="1" type="ORF">GO738_04390</name>
</gene>
<dbReference type="EMBL" id="WPOC01000005">
    <property type="protein sequence ID" value="MVN14599.1"/>
    <property type="molecule type" value="Genomic_DNA"/>
</dbReference>
<comment type="caution">
    <text evidence="1">The sequence shown here is derived from an EMBL/GenBank/DDBJ whole genome shotgun (WGS) entry which is preliminary data.</text>
</comment>
<reference evidence="1 2" key="1">
    <citation type="submission" date="2019-11" db="EMBL/GenBank/DDBJ databases">
        <title>Whole genome shotgun sequencing (WGS) data from Adlercreutzia equolifaciens ResAG-91, Eggerthella lenta MRI-F36, MRI-F37, MRI-F40, ResAG-49, ResAG-88, ResAG-121, ResAG-145, and Gordonibacter sp. ResAG-5, ResAG-26, ResAG-43, ResAG-50, ResAG-59.</title>
        <authorList>
            <person name="Stoll D.A."/>
            <person name="Danylec N."/>
            <person name="Franz C.M.A.P."/>
            <person name="Huch M."/>
        </authorList>
    </citation>
    <scope>NUCLEOTIDE SEQUENCE [LARGE SCALE GENOMIC DNA]</scope>
    <source>
        <strain evidence="1 2">ResAG-59</strain>
    </source>
</reference>
<protein>
    <submittedName>
        <fullName evidence="1">Uncharacterized protein</fullName>
    </submittedName>
</protein>
<sequence length="119" mass="13899">MAPNNPDKFTRCFADFVKYLNVVEPYYMQSGVLDVRIGFSSDDSGGLHFWVQQRVCMPDGHDEQRFQRIFARIDNLVRDLNLCHSYVDYKIEHMFDLFDQEGELRYAVVRIGSGCGFDD</sequence>
<dbReference type="Proteomes" id="UP000468327">
    <property type="component" value="Unassembled WGS sequence"/>
</dbReference>
<evidence type="ECO:0000313" key="2">
    <source>
        <dbReference type="Proteomes" id="UP000468327"/>
    </source>
</evidence>
<dbReference type="RefSeq" id="WP_157005962.1">
    <property type="nucleotide sequence ID" value="NZ_DBEZYS010000079.1"/>
</dbReference>
<proteinExistence type="predicted"/>
<organism evidence="1 2">
    <name type="scientific">Gordonibacter urolithinfaciens</name>
    <dbReference type="NCBI Taxonomy" id="1335613"/>
    <lineage>
        <taxon>Bacteria</taxon>
        <taxon>Bacillati</taxon>
        <taxon>Actinomycetota</taxon>
        <taxon>Coriobacteriia</taxon>
        <taxon>Eggerthellales</taxon>
        <taxon>Eggerthellaceae</taxon>
        <taxon>Gordonibacter</taxon>
    </lineage>
</organism>
<keyword evidence="2" id="KW-1185">Reference proteome</keyword>